<dbReference type="Pfam" id="PF14030">
    <property type="entry name" value="DUF4245"/>
    <property type="match status" value="1"/>
</dbReference>
<evidence type="ECO:0000313" key="2">
    <source>
        <dbReference type="EMBL" id="SIS53109.1"/>
    </source>
</evidence>
<dbReference type="Proteomes" id="UP000186292">
    <property type="component" value="Unassembled WGS sequence"/>
</dbReference>
<evidence type="ECO:0000313" key="3">
    <source>
        <dbReference type="Proteomes" id="UP000186292"/>
    </source>
</evidence>
<dbReference type="AlphaFoldDB" id="A0A1N7JUT9"/>
<organism evidence="2 3">
    <name type="scientific">Corynebacterium appendicis CIP 107643</name>
    <dbReference type="NCBI Taxonomy" id="1161099"/>
    <lineage>
        <taxon>Bacteria</taxon>
        <taxon>Bacillati</taxon>
        <taxon>Actinomycetota</taxon>
        <taxon>Actinomycetes</taxon>
        <taxon>Mycobacteriales</taxon>
        <taxon>Corynebacteriaceae</taxon>
        <taxon>Corynebacterium</taxon>
    </lineage>
</organism>
<evidence type="ECO:0000256" key="1">
    <source>
        <dbReference type="SAM" id="MobiDB-lite"/>
    </source>
</evidence>
<protein>
    <recommendedName>
        <fullName evidence="4">DUF4245 domain-containing protein</fullName>
    </recommendedName>
</protein>
<accession>A0A1N7JUT9</accession>
<dbReference type="STRING" id="1161099.SAMN05444817_11147"/>
<reference evidence="3" key="1">
    <citation type="submission" date="2017-01" db="EMBL/GenBank/DDBJ databases">
        <authorList>
            <person name="Varghese N."/>
            <person name="Submissions S."/>
        </authorList>
    </citation>
    <scope>NUCLEOTIDE SEQUENCE [LARGE SCALE GENOMIC DNA]</scope>
    <source>
        <strain evidence="3">DSM 44531</strain>
    </source>
</reference>
<proteinExistence type="predicted"/>
<keyword evidence="3" id="KW-1185">Reference proteome</keyword>
<dbReference type="InterPro" id="IPR025339">
    <property type="entry name" value="DUF4245"/>
</dbReference>
<sequence>MTINVIVIVLLMVGAVGFTGMCSFSPGRPENGPVQEVDGATFMGMEARAVNFPVRFPQMPEGWVNNSARRSTIGEAPAPVVGWVTPQEGYVQITQTDADVDTAVERVDSAPREKTGTQLIDDSHEATVYSSPEEDIRDLWVVDLGDVRLLVKGEAGEDEFRELLATAINTEPLPHEVAPQEEAGVEAPAGS</sequence>
<evidence type="ECO:0008006" key="4">
    <source>
        <dbReference type="Google" id="ProtNLM"/>
    </source>
</evidence>
<feature type="region of interest" description="Disordered" evidence="1">
    <location>
        <begin position="172"/>
        <end position="191"/>
    </location>
</feature>
<name>A0A1N7JUT9_9CORY</name>
<dbReference type="EMBL" id="FTOF01000011">
    <property type="protein sequence ID" value="SIS53109.1"/>
    <property type="molecule type" value="Genomic_DNA"/>
</dbReference>
<gene>
    <name evidence="2" type="ORF">SAMN05444817_11147</name>
</gene>